<gene>
    <name evidence="2" type="ORF">SAMN02745746_00002</name>
</gene>
<name>A0A1Y6B4D2_9NEIS</name>
<dbReference type="STRING" id="1123014.SAMN02745746_00002"/>
<evidence type="ECO:0000313" key="3">
    <source>
        <dbReference type="Proteomes" id="UP000192920"/>
    </source>
</evidence>
<evidence type="ECO:0000259" key="1">
    <source>
        <dbReference type="Pfam" id="PF18135"/>
    </source>
</evidence>
<dbReference type="EMBL" id="FXAG01000001">
    <property type="protein sequence ID" value="SME91303.1"/>
    <property type="molecule type" value="Genomic_DNA"/>
</dbReference>
<protein>
    <recommendedName>
        <fullName evidence="1">Type ISP restriction-modification enzyme LLaBIII C-terminal specificity domain-containing protein</fullName>
    </recommendedName>
</protein>
<sequence length="513" mass="57921">MGSRAPIAISLLVKNPAAAQHGQILWHDIGDYLDREQKLNIIFNLGSVAGITAANLWQEITPDEHGDWVKQRDEGAADFIVMGAKKSNEVALFANYSRGLQTGRDAWCVNSSRTKLVGNMQRMICFYSSEVARLELACIGQDKASRTTVVNGLINTDPTQISWSANLKQDLVRGKRFDYEQVALTPSLYRPFTKQWMYYSRAFNERVYQMPQLFPDSQSSNKVICVSGKGEKVAFSTLICDAIPGLHMVDIDGSQCFPLYLYDDEDSKTTNQPQQDSLFDSQEQETVTMVGRKRRDSITNEGLVYFYTAYPGEAITKEDVFYYVYGLLHSPDYRERFADNLSKELPRIPCVKGAVNFWHFSKAGRDLSELHLNYESVPMYTGAKVDTGGKTLAGSDYRVEKMKYGKTKVQDDKTGKLKSVDDKSVLIYNDRITVTGIPLEAYDYVVNGKAALDWVVERQCEKTEKDSGIVNDANDWAIETMNNPRYPLELFLRVVTVSLETMKIVKALPVLDI</sequence>
<dbReference type="InterPro" id="IPR041635">
    <property type="entry name" value="Type_ISP_LLaBIII_C"/>
</dbReference>
<feature type="domain" description="Type ISP restriction-modification enzyme LLaBIII C-terminal specificity" evidence="1">
    <location>
        <begin position="92"/>
        <end position="490"/>
    </location>
</feature>
<proteinExistence type="predicted"/>
<accession>A0A1Y6B4D2</accession>
<dbReference type="Proteomes" id="UP000192920">
    <property type="component" value="Unassembled WGS sequence"/>
</dbReference>
<keyword evidence="3" id="KW-1185">Reference proteome</keyword>
<reference evidence="3" key="1">
    <citation type="submission" date="2017-04" db="EMBL/GenBank/DDBJ databases">
        <authorList>
            <person name="Varghese N."/>
            <person name="Submissions S."/>
        </authorList>
    </citation>
    <scope>NUCLEOTIDE SEQUENCE [LARGE SCALE GENOMIC DNA]</scope>
    <source>
        <strain evidence="3">DSM 22618</strain>
    </source>
</reference>
<evidence type="ECO:0000313" key="2">
    <source>
        <dbReference type="EMBL" id="SME91303.1"/>
    </source>
</evidence>
<dbReference type="AlphaFoldDB" id="A0A1Y6B4D2"/>
<organism evidence="2 3">
    <name type="scientific">Pseudogulbenkiania subflava DSM 22618</name>
    <dbReference type="NCBI Taxonomy" id="1123014"/>
    <lineage>
        <taxon>Bacteria</taxon>
        <taxon>Pseudomonadati</taxon>
        <taxon>Pseudomonadota</taxon>
        <taxon>Betaproteobacteria</taxon>
        <taxon>Neisseriales</taxon>
        <taxon>Chromobacteriaceae</taxon>
        <taxon>Pseudogulbenkiania</taxon>
    </lineage>
</organism>
<dbReference type="Pfam" id="PF18135">
    <property type="entry name" value="Type_ISP_C"/>
    <property type="match status" value="1"/>
</dbReference>